<dbReference type="KEGG" id="nve:5509717"/>
<dbReference type="AlphaFoldDB" id="A7SDV3"/>
<dbReference type="PANTHER" id="PTHR45640:SF26">
    <property type="entry name" value="RE23625P"/>
    <property type="match status" value="1"/>
</dbReference>
<sequence length="191" mass="21189">MAGSRELVAEFFDKGFTENEKVDKACAEVFRSSFLDDFFSDTSLTSPTTKSVAKSADKVTIATLDIGRYRPEDITWSVEDDHVLICGKHCAKTSRGAEGGKFVRSIPLPEDIKTQSVTARFCMRDGQLIVEGTKNVKKKLTRTSSQTAYFGDCHFSLSMDLDDCMSTTPRTAEISSSPIGEDSERNRIKLF</sequence>
<comment type="similarity">
    <text evidence="1 2">Belongs to the small heat shock protein (HSP20) family.</text>
</comment>
<dbReference type="EMBL" id="DS469632">
    <property type="protein sequence ID" value="EDO38141.1"/>
    <property type="molecule type" value="Genomic_DNA"/>
</dbReference>
<reference evidence="4 5" key="1">
    <citation type="journal article" date="2007" name="Science">
        <title>Sea anemone genome reveals ancestral eumetazoan gene repertoire and genomic organization.</title>
        <authorList>
            <person name="Putnam N.H."/>
            <person name="Srivastava M."/>
            <person name="Hellsten U."/>
            <person name="Dirks B."/>
            <person name="Chapman J."/>
            <person name="Salamov A."/>
            <person name="Terry A."/>
            <person name="Shapiro H."/>
            <person name="Lindquist E."/>
            <person name="Kapitonov V.V."/>
            <person name="Jurka J."/>
            <person name="Genikhovich G."/>
            <person name="Grigoriev I.V."/>
            <person name="Lucas S.M."/>
            <person name="Steele R.E."/>
            <person name="Finnerty J.R."/>
            <person name="Technau U."/>
            <person name="Martindale M.Q."/>
            <person name="Rokhsar D.S."/>
        </authorList>
    </citation>
    <scope>NUCLEOTIDE SEQUENCE [LARGE SCALE GENOMIC DNA]</scope>
    <source>
        <strain evidence="5">CH2 X CH6</strain>
    </source>
</reference>
<accession>A7SDV3</accession>
<evidence type="ECO:0000259" key="3">
    <source>
        <dbReference type="PROSITE" id="PS01031"/>
    </source>
</evidence>
<dbReference type="HOGENOM" id="CLU_1423063_0_0_1"/>
<dbReference type="Pfam" id="PF00011">
    <property type="entry name" value="HSP20"/>
    <property type="match status" value="1"/>
</dbReference>
<evidence type="ECO:0000313" key="5">
    <source>
        <dbReference type="Proteomes" id="UP000001593"/>
    </source>
</evidence>
<gene>
    <name evidence="4" type="ORF">NEMVEDRAFT_v1g244569</name>
</gene>
<dbReference type="InterPro" id="IPR002068">
    <property type="entry name" value="A-crystallin/Hsp20_dom"/>
</dbReference>
<dbReference type="GO" id="GO:0042026">
    <property type="term" value="P:protein refolding"/>
    <property type="evidence" value="ECO:0000318"/>
    <property type="project" value="GO_Central"/>
</dbReference>
<organism evidence="4 5">
    <name type="scientific">Nematostella vectensis</name>
    <name type="common">Starlet sea anemone</name>
    <dbReference type="NCBI Taxonomy" id="45351"/>
    <lineage>
        <taxon>Eukaryota</taxon>
        <taxon>Metazoa</taxon>
        <taxon>Cnidaria</taxon>
        <taxon>Anthozoa</taxon>
        <taxon>Hexacorallia</taxon>
        <taxon>Actiniaria</taxon>
        <taxon>Edwardsiidae</taxon>
        <taxon>Nematostella</taxon>
    </lineage>
</organism>
<dbReference type="InterPro" id="IPR001436">
    <property type="entry name" value="Alpha-crystallin/sHSP_animal"/>
</dbReference>
<feature type="domain" description="SHSP" evidence="3">
    <location>
        <begin position="39"/>
        <end position="149"/>
    </location>
</feature>
<dbReference type="GO" id="GO:0051082">
    <property type="term" value="F:unfolded protein binding"/>
    <property type="evidence" value="ECO:0000318"/>
    <property type="project" value="GO_Central"/>
</dbReference>
<dbReference type="GO" id="GO:0009408">
    <property type="term" value="P:response to heat"/>
    <property type="evidence" value="ECO:0000318"/>
    <property type="project" value="GO_Central"/>
</dbReference>
<dbReference type="InParanoid" id="A7SDV3"/>
<dbReference type="PROSITE" id="PS01031">
    <property type="entry name" value="SHSP"/>
    <property type="match status" value="1"/>
</dbReference>
<dbReference type="PhylomeDB" id="A7SDV3"/>
<evidence type="ECO:0000313" key="4">
    <source>
        <dbReference type="EMBL" id="EDO38141.1"/>
    </source>
</evidence>
<dbReference type="CDD" id="cd06526">
    <property type="entry name" value="metazoan_ACD"/>
    <property type="match status" value="1"/>
</dbReference>
<proteinExistence type="inferred from homology"/>
<dbReference type="Gene3D" id="2.60.40.790">
    <property type="match status" value="1"/>
</dbReference>
<dbReference type="GO" id="GO:0005634">
    <property type="term" value="C:nucleus"/>
    <property type="evidence" value="ECO:0000318"/>
    <property type="project" value="GO_Central"/>
</dbReference>
<evidence type="ECO:0000256" key="2">
    <source>
        <dbReference type="RuleBase" id="RU003616"/>
    </source>
</evidence>
<protein>
    <recommendedName>
        <fullName evidence="3">SHSP domain-containing protein</fullName>
    </recommendedName>
</protein>
<dbReference type="OrthoDB" id="10060792at2759"/>
<dbReference type="PANTHER" id="PTHR45640">
    <property type="entry name" value="HEAT SHOCK PROTEIN HSP-12.2-RELATED"/>
    <property type="match status" value="1"/>
</dbReference>
<dbReference type="GO" id="GO:0005737">
    <property type="term" value="C:cytoplasm"/>
    <property type="evidence" value="ECO:0000318"/>
    <property type="project" value="GO_Central"/>
</dbReference>
<name>A7SDV3_NEMVE</name>
<dbReference type="Proteomes" id="UP000001593">
    <property type="component" value="Unassembled WGS sequence"/>
</dbReference>
<evidence type="ECO:0000256" key="1">
    <source>
        <dbReference type="PROSITE-ProRule" id="PRU00285"/>
    </source>
</evidence>
<dbReference type="SUPFAM" id="SSF49764">
    <property type="entry name" value="HSP20-like chaperones"/>
    <property type="match status" value="1"/>
</dbReference>
<keyword evidence="5" id="KW-1185">Reference proteome</keyword>
<dbReference type="InterPro" id="IPR008978">
    <property type="entry name" value="HSP20-like_chaperone"/>
</dbReference>